<keyword evidence="1" id="KW-0378">Hydrolase</keyword>
<evidence type="ECO:0000313" key="2">
    <source>
        <dbReference type="Proteomes" id="UP001231941"/>
    </source>
</evidence>
<sequence>MVYQGIVIHHSICPSINGKGYDYYITKDLSIIPASEASLDSEFIHICIEGDFTEVKEIPLTVNEQLFLLKKLIIRLSTLHAFSIHDVYGHTHLCPGEDFPWSDLVISSDNVYH</sequence>
<proteinExistence type="predicted"/>
<dbReference type="RefSeq" id="WP_305991061.1">
    <property type="nucleotide sequence ID" value="NZ_JAVAMP010000002.1"/>
</dbReference>
<dbReference type="EMBL" id="JAVAMP010000002">
    <property type="protein sequence ID" value="MDP5273759.1"/>
    <property type="molecule type" value="Genomic_DNA"/>
</dbReference>
<dbReference type="InterPro" id="IPR036505">
    <property type="entry name" value="Amidase/PGRP_sf"/>
</dbReference>
<name>A0ABT9IWL3_9BACL</name>
<evidence type="ECO:0000313" key="1">
    <source>
        <dbReference type="EMBL" id="MDP5273759.1"/>
    </source>
</evidence>
<dbReference type="SUPFAM" id="SSF55846">
    <property type="entry name" value="N-acetylmuramoyl-L-alanine amidase-like"/>
    <property type="match status" value="1"/>
</dbReference>
<comment type="caution">
    <text evidence="1">The sequence shown here is derived from an EMBL/GenBank/DDBJ whole genome shotgun (WGS) entry which is preliminary data.</text>
</comment>
<organism evidence="1 2">
    <name type="scientific">Chengkuizengella axinellae</name>
    <dbReference type="NCBI Taxonomy" id="3064388"/>
    <lineage>
        <taxon>Bacteria</taxon>
        <taxon>Bacillati</taxon>
        <taxon>Bacillota</taxon>
        <taxon>Bacilli</taxon>
        <taxon>Bacillales</taxon>
        <taxon>Paenibacillaceae</taxon>
        <taxon>Chengkuizengella</taxon>
    </lineage>
</organism>
<dbReference type="Proteomes" id="UP001231941">
    <property type="component" value="Unassembled WGS sequence"/>
</dbReference>
<dbReference type="EC" id="3.5.1.28" evidence="1"/>
<gene>
    <name evidence="1" type="ORF">Q5Y73_06565</name>
</gene>
<dbReference type="GO" id="GO:0008745">
    <property type="term" value="F:N-acetylmuramoyl-L-alanine amidase activity"/>
    <property type="evidence" value="ECO:0007669"/>
    <property type="project" value="UniProtKB-EC"/>
</dbReference>
<reference evidence="1 2" key="1">
    <citation type="submission" date="2023-08" db="EMBL/GenBank/DDBJ databases">
        <authorList>
            <person name="Park J.-S."/>
        </authorList>
    </citation>
    <scope>NUCLEOTIDE SEQUENCE [LARGE SCALE GENOMIC DNA]</scope>
    <source>
        <strain evidence="1 2">2205SS18-9</strain>
    </source>
</reference>
<keyword evidence="2" id="KW-1185">Reference proteome</keyword>
<accession>A0ABT9IWL3</accession>
<protein>
    <submittedName>
        <fullName evidence="1">N-acetylmuramoyl-L-alanine amidase</fullName>
        <ecNumber evidence="1">3.5.1.28</ecNumber>
    </submittedName>
</protein>